<evidence type="ECO:0000313" key="3">
    <source>
        <dbReference type="Proteomes" id="UP001642360"/>
    </source>
</evidence>
<feature type="region of interest" description="Disordered" evidence="1">
    <location>
        <begin position="1"/>
        <end position="31"/>
    </location>
</feature>
<sequence>MDLDEGWRERQPLAMASEKGPIRPPNLGGALSRRRKLPNDHLLCSLRMTTSLLLGSVKI</sequence>
<feature type="compositionally biased region" description="Basic and acidic residues" evidence="1">
    <location>
        <begin position="1"/>
        <end position="11"/>
    </location>
</feature>
<dbReference type="AlphaFoldDB" id="A0ABC8T6G9"/>
<name>A0ABC8T6G9_9AQUA</name>
<keyword evidence="3" id="KW-1185">Reference proteome</keyword>
<evidence type="ECO:0000313" key="2">
    <source>
        <dbReference type="EMBL" id="CAK9164974.1"/>
    </source>
</evidence>
<dbReference type="EMBL" id="CAUOFW020004292">
    <property type="protein sequence ID" value="CAK9164974.1"/>
    <property type="molecule type" value="Genomic_DNA"/>
</dbReference>
<organism evidence="2 3">
    <name type="scientific">Ilex paraguariensis</name>
    <name type="common">yerba mate</name>
    <dbReference type="NCBI Taxonomy" id="185542"/>
    <lineage>
        <taxon>Eukaryota</taxon>
        <taxon>Viridiplantae</taxon>
        <taxon>Streptophyta</taxon>
        <taxon>Embryophyta</taxon>
        <taxon>Tracheophyta</taxon>
        <taxon>Spermatophyta</taxon>
        <taxon>Magnoliopsida</taxon>
        <taxon>eudicotyledons</taxon>
        <taxon>Gunneridae</taxon>
        <taxon>Pentapetalae</taxon>
        <taxon>asterids</taxon>
        <taxon>campanulids</taxon>
        <taxon>Aquifoliales</taxon>
        <taxon>Aquifoliaceae</taxon>
        <taxon>Ilex</taxon>
    </lineage>
</organism>
<accession>A0ABC8T6G9</accession>
<reference evidence="2 3" key="1">
    <citation type="submission" date="2024-02" db="EMBL/GenBank/DDBJ databases">
        <authorList>
            <person name="Vignale AGUSTIN F."/>
            <person name="Sosa J E."/>
            <person name="Modenutti C."/>
        </authorList>
    </citation>
    <scope>NUCLEOTIDE SEQUENCE [LARGE SCALE GENOMIC DNA]</scope>
</reference>
<proteinExistence type="predicted"/>
<gene>
    <name evidence="2" type="ORF">ILEXP_LOCUS34111</name>
</gene>
<protein>
    <submittedName>
        <fullName evidence="2">Uncharacterized protein</fullName>
    </submittedName>
</protein>
<comment type="caution">
    <text evidence="2">The sequence shown here is derived from an EMBL/GenBank/DDBJ whole genome shotgun (WGS) entry which is preliminary data.</text>
</comment>
<dbReference type="Proteomes" id="UP001642360">
    <property type="component" value="Unassembled WGS sequence"/>
</dbReference>
<evidence type="ECO:0000256" key="1">
    <source>
        <dbReference type="SAM" id="MobiDB-lite"/>
    </source>
</evidence>